<comment type="caution">
    <text evidence="2">The sequence shown here is derived from an EMBL/GenBank/DDBJ whole genome shotgun (WGS) entry which is preliminary data.</text>
</comment>
<dbReference type="EMBL" id="PDKN01000011">
    <property type="protein sequence ID" value="RXJ54098.1"/>
    <property type="molecule type" value="Genomic_DNA"/>
</dbReference>
<dbReference type="AlphaFoldDB" id="A0A4Q0XLR9"/>
<evidence type="ECO:0000256" key="1">
    <source>
        <dbReference type="SAM" id="MobiDB-lite"/>
    </source>
</evidence>
<keyword evidence="3" id="KW-1185">Reference proteome</keyword>
<name>A0A4Q0XLR9_9BACT</name>
<gene>
    <name evidence="2" type="ORF">CRV04_12000</name>
</gene>
<dbReference type="Pfam" id="PF17963">
    <property type="entry name" value="Big_9"/>
    <property type="match status" value="1"/>
</dbReference>
<protein>
    <submittedName>
        <fullName evidence="2">Uncharacterized protein</fullName>
    </submittedName>
</protein>
<proteinExistence type="predicted"/>
<dbReference type="OrthoDB" id="5365702at2"/>
<dbReference type="RefSeq" id="WP_128997102.1">
    <property type="nucleotide sequence ID" value="NZ_PDKN01000011.1"/>
</dbReference>
<evidence type="ECO:0000313" key="2">
    <source>
        <dbReference type="EMBL" id="RXJ54098.1"/>
    </source>
</evidence>
<accession>A0A4Q0XLR9</accession>
<feature type="region of interest" description="Disordered" evidence="1">
    <location>
        <begin position="305"/>
        <end position="326"/>
    </location>
</feature>
<dbReference type="Proteomes" id="UP000290657">
    <property type="component" value="Unassembled WGS sequence"/>
</dbReference>
<reference evidence="2 3" key="1">
    <citation type="submission" date="2017-10" db="EMBL/GenBank/DDBJ databases">
        <title>Genomics of the genus Arcobacter.</title>
        <authorList>
            <person name="Perez-Cataluna A."/>
            <person name="Figueras M.J."/>
        </authorList>
    </citation>
    <scope>NUCLEOTIDE SEQUENCE [LARGE SCALE GENOMIC DNA]</scope>
    <source>
        <strain evidence="2 3">CECT 8987</strain>
    </source>
</reference>
<organism evidence="2 3">
    <name type="scientific">Candidatus Marinarcus aquaticus</name>
    <dbReference type="NCBI Taxonomy" id="2044504"/>
    <lineage>
        <taxon>Bacteria</taxon>
        <taxon>Pseudomonadati</taxon>
        <taxon>Campylobacterota</taxon>
        <taxon>Epsilonproteobacteria</taxon>
        <taxon>Campylobacterales</taxon>
        <taxon>Arcobacteraceae</taxon>
        <taxon>Candidatus Marinarcus</taxon>
    </lineage>
</organism>
<evidence type="ECO:0000313" key="3">
    <source>
        <dbReference type="Proteomes" id="UP000290657"/>
    </source>
</evidence>
<sequence length="420" mass="46618">MSSFFKSQKKEFKSVVAASLLCCGTLTFSTSLENEFTQSSISDNGSEVRVFGVGEKSNDETYSGVGIEYKDDQSQAGLEYGNDYQKLYGVYKYALPQSFYIKGGLGYLKKEVLFGTHNIDIKQYTLGTSVGWGDDKNYNIELGYVGNRLRDAYEANGYTNTAYIEALGQYELNFTKDWGTLEAMLTYQNSHVYHNNYSGLIAQGAYYPIEDIRTFVQYNDAMQTDENDYRITLGVKYAFASKSWSPILTAQANTSNSVSYGIVYDEDIENDPLSNRDFFESQVSTATFKAQELASNEFNQRLNKSLNPRQKPNVEPSNSAPTGESFTVSAGWTKSVTVDLSSHIHDADGDALTINIVGKRHIGGLPYTITVTKSGTNVTVAYPGSVALPTYETFQVMYTVSDGENTSEVYTMTIAHLKLS</sequence>